<dbReference type="NCBIfam" id="TIGR02087">
    <property type="entry name" value="LEUD_arch"/>
    <property type="match status" value="1"/>
</dbReference>
<evidence type="ECO:0000256" key="1">
    <source>
        <dbReference type="ARBA" id="ARBA00000491"/>
    </source>
</evidence>
<dbReference type="EC" id="4.2.1.33" evidence="6"/>
<dbReference type="InterPro" id="IPR011827">
    <property type="entry name" value="LeuD_type2/HacB/DmdB"/>
</dbReference>
<dbReference type="Pfam" id="PF00694">
    <property type="entry name" value="Aconitase_C"/>
    <property type="match status" value="1"/>
</dbReference>
<accession>H5SCZ8</accession>
<evidence type="ECO:0000256" key="6">
    <source>
        <dbReference type="ARBA" id="ARBA00011998"/>
    </source>
</evidence>
<organism evidence="9">
    <name type="scientific">uncultured Planctomycetota bacterium</name>
    <dbReference type="NCBI Taxonomy" id="120965"/>
    <lineage>
        <taxon>Bacteria</taxon>
        <taxon>Pseudomonadati</taxon>
        <taxon>Planctomycetota</taxon>
        <taxon>environmental samples</taxon>
    </lineage>
</organism>
<comment type="catalytic activity">
    <reaction evidence="1">
        <text>(2R,3S)-3-isopropylmalate = (2S)-2-isopropylmalate</text>
        <dbReference type="Rhea" id="RHEA:32287"/>
        <dbReference type="ChEBI" id="CHEBI:1178"/>
        <dbReference type="ChEBI" id="CHEBI:35121"/>
        <dbReference type="EC" id="4.2.1.33"/>
    </reaction>
</comment>
<dbReference type="PANTHER" id="PTHR43345">
    <property type="entry name" value="3-ISOPROPYLMALATE DEHYDRATASE SMALL SUBUNIT 2-RELATED-RELATED"/>
    <property type="match status" value="1"/>
</dbReference>
<comment type="subunit">
    <text evidence="5">Heterodimer of LeuC and LeuD.</text>
</comment>
<sequence length="194" mass="20961">MLENVRGLVYVLGDNIDTDQIIPAQYLMYNPAIPEEYRMFGKYALSGVPAAQAGLPHGHVPFHGPEDEFVSPYRIIVAGRNFGCGSSREHAPIALNAAGIRVVVAEFFARIFYRNAVNGGYLVPFESVERLVEKIRTGDEVEIDVANARLINHTTGQIHPLKPLGDIAPILAAGGLFAYAGQAGLLSSRSPMAS</sequence>
<reference evidence="9" key="2">
    <citation type="journal article" date="2012" name="PLoS ONE">
        <title>A Deeply Branching Thermophilic Bacterium with an Ancient Acetyl-CoA Pathway Dominates a Subsurface Ecosystem.</title>
        <authorList>
            <person name="Takami H."/>
            <person name="Noguchi H."/>
            <person name="Takaki Y."/>
            <person name="Uchiyama I."/>
            <person name="Toyoda A."/>
            <person name="Nishi S."/>
            <person name="Chee G.-J."/>
            <person name="Arai W."/>
            <person name="Nunoura T."/>
            <person name="Itoh T."/>
            <person name="Hattori M."/>
            <person name="Takai K."/>
        </authorList>
    </citation>
    <scope>NUCLEOTIDE SEQUENCE</scope>
</reference>
<evidence type="ECO:0000256" key="2">
    <source>
        <dbReference type="ARBA" id="ARBA00002695"/>
    </source>
</evidence>
<feature type="domain" description="Aconitase A/isopropylmalate dehydratase small subunit swivel" evidence="8">
    <location>
        <begin position="75"/>
        <end position="122"/>
    </location>
</feature>
<dbReference type="CDD" id="cd01577">
    <property type="entry name" value="IPMI_Swivel"/>
    <property type="match status" value="1"/>
</dbReference>
<keyword evidence="7" id="KW-0456">Lyase</keyword>
<reference evidence="9" key="1">
    <citation type="journal article" date="2005" name="Environ. Microbiol.">
        <title>Genetic and functional properties of uncultivated thermophilic crenarchaeotes from a subsurface gold mine as revealed by analysis of genome fragments.</title>
        <authorList>
            <person name="Nunoura T."/>
            <person name="Hirayama H."/>
            <person name="Takami H."/>
            <person name="Oida H."/>
            <person name="Nishi S."/>
            <person name="Shimamura S."/>
            <person name="Suzuki Y."/>
            <person name="Inagaki F."/>
            <person name="Takai K."/>
            <person name="Nealson K.H."/>
            <person name="Horikoshi K."/>
        </authorList>
    </citation>
    <scope>NUCLEOTIDE SEQUENCE</scope>
</reference>
<dbReference type="EMBL" id="AP011676">
    <property type="protein sequence ID" value="BAL54034.1"/>
    <property type="molecule type" value="Genomic_DNA"/>
</dbReference>
<dbReference type="GO" id="GO:0003861">
    <property type="term" value="F:3-isopropylmalate dehydratase activity"/>
    <property type="evidence" value="ECO:0007669"/>
    <property type="project" value="UniProtKB-EC"/>
</dbReference>
<dbReference type="InterPro" id="IPR050075">
    <property type="entry name" value="LeuD"/>
</dbReference>
<evidence type="ECO:0000313" key="9">
    <source>
        <dbReference type="EMBL" id="BAL54034.1"/>
    </source>
</evidence>
<comment type="similarity">
    <text evidence="4">Belongs to the LeuD family. LeuD type 2 subfamily.</text>
</comment>
<gene>
    <name evidence="9" type="ORF">HGMM_F12C05C17</name>
</gene>
<proteinExistence type="inferred from homology"/>
<dbReference type="InterPro" id="IPR033940">
    <property type="entry name" value="IPMI_Swivel"/>
</dbReference>
<evidence type="ECO:0000256" key="4">
    <source>
        <dbReference type="ARBA" id="ARBA00009869"/>
    </source>
</evidence>
<dbReference type="Gene3D" id="3.20.19.10">
    <property type="entry name" value="Aconitase, domain 4"/>
    <property type="match status" value="1"/>
</dbReference>
<dbReference type="InterPro" id="IPR000573">
    <property type="entry name" value="AconitaseA/IPMdHydase_ssu_swvl"/>
</dbReference>
<protein>
    <recommendedName>
        <fullName evidence="6">3-isopropylmalate dehydratase</fullName>
        <ecNumber evidence="6">4.2.1.33</ecNumber>
    </recommendedName>
</protein>
<comment type="pathway">
    <text evidence="3">Amino-acid biosynthesis; L-leucine biosynthesis; L-leucine from 3-methyl-2-oxobutanoate: step 2/4.</text>
</comment>
<name>H5SCZ8_9BACT</name>
<evidence type="ECO:0000256" key="5">
    <source>
        <dbReference type="ARBA" id="ARBA00011271"/>
    </source>
</evidence>
<dbReference type="InterPro" id="IPR015928">
    <property type="entry name" value="Aconitase/3IPM_dehydase_swvl"/>
</dbReference>
<dbReference type="PANTHER" id="PTHR43345:SF2">
    <property type="entry name" value="3-ISOPROPYLMALATE DEHYDRATASE SMALL SUBUNIT 1"/>
    <property type="match status" value="1"/>
</dbReference>
<evidence type="ECO:0000259" key="8">
    <source>
        <dbReference type="Pfam" id="PF00694"/>
    </source>
</evidence>
<evidence type="ECO:0000256" key="7">
    <source>
        <dbReference type="ARBA" id="ARBA00023239"/>
    </source>
</evidence>
<evidence type="ECO:0000256" key="3">
    <source>
        <dbReference type="ARBA" id="ARBA00004729"/>
    </source>
</evidence>
<comment type="function">
    <text evidence="2">Catalyzes the isomerization between 2-isopropylmalate and 3-isopropylmalate, via the formation of 2-isopropylmaleate.</text>
</comment>
<dbReference type="AlphaFoldDB" id="H5SCZ8"/>
<dbReference type="SUPFAM" id="SSF52016">
    <property type="entry name" value="LeuD/IlvD-like"/>
    <property type="match status" value="1"/>
</dbReference>